<evidence type="ECO:0000313" key="2">
    <source>
        <dbReference type="EMBL" id="OAM73092.1"/>
    </source>
</evidence>
<feature type="region of interest" description="Disordered" evidence="1">
    <location>
        <begin position="1"/>
        <end position="24"/>
    </location>
</feature>
<dbReference type="Proteomes" id="UP000078389">
    <property type="component" value="Unassembled WGS sequence"/>
</dbReference>
<organism evidence="2 3">
    <name type="scientific">Devosia elaeis</name>
    <dbReference type="NCBI Taxonomy" id="1770058"/>
    <lineage>
        <taxon>Bacteria</taxon>
        <taxon>Pseudomonadati</taxon>
        <taxon>Pseudomonadota</taxon>
        <taxon>Alphaproteobacteria</taxon>
        <taxon>Hyphomicrobiales</taxon>
        <taxon>Devosiaceae</taxon>
        <taxon>Devosia</taxon>
    </lineage>
</organism>
<comment type="caution">
    <text evidence="2">The sequence shown here is derived from an EMBL/GenBank/DDBJ whole genome shotgun (WGS) entry which is preliminary data.</text>
</comment>
<proteinExistence type="predicted"/>
<name>A0A178HJN1_9HYPH</name>
<dbReference type="RefSeq" id="WP_067460669.1">
    <property type="nucleotide sequence ID" value="NZ_LVVY01000148.1"/>
</dbReference>
<dbReference type="EMBL" id="LVVY01000148">
    <property type="protein sequence ID" value="OAM73092.1"/>
    <property type="molecule type" value="Genomic_DNA"/>
</dbReference>
<dbReference type="OrthoDB" id="9815292at2"/>
<sequence length="96" mass="10798">MTTARLSNGGPPLDDDDTHTPPWGKNGIGRYFEWAQAKKKAFDAPFDIAKLRAQRAALIGLTYEEYVLEILERGRYLSAGDTQRIAEIVAKRGVRY</sequence>
<protein>
    <submittedName>
        <fullName evidence="2">Uncharacterized protein</fullName>
    </submittedName>
</protein>
<keyword evidence="3" id="KW-1185">Reference proteome</keyword>
<evidence type="ECO:0000313" key="3">
    <source>
        <dbReference type="Proteomes" id="UP000078389"/>
    </source>
</evidence>
<gene>
    <name evidence="2" type="ORF">A3840_18610</name>
</gene>
<dbReference type="AlphaFoldDB" id="A0A178HJN1"/>
<accession>A0A178HJN1</accession>
<evidence type="ECO:0000256" key="1">
    <source>
        <dbReference type="SAM" id="MobiDB-lite"/>
    </source>
</evidence>
<reference evidence="2 3" key="1">
    <citation type="submission" date="2016-03" db="EMBL/GenBank/DDBJ databases">
        <title>Genome sequencing of Devosia sp. S37.</title>
        <authorList>
            <person name="Mohd Nor M."/>
        </authorList>
    </citation>
    <scope>NUCLEOTIDE SEQUENCE [LARGE SCALE GENOMIC DNA]</scope>
    <source>
        <strain evidence="2 3">S37</strain>
    </source>
</reference>